<dbReference type="Proteomes" id="UP001500367">
    <property type="component" value="Unassembled WGS sequence"/>
</dbReference>
<dbReference type="EMBL" id="BAABCT010000006">
    <property type="protein sequence ID" value="GAA4076198.1"/>
    <property type="molecule type" value="Genomic_DNA"/>
</dbReference>
<name>A0ABP7VXI6_9FLAO</name>
<dbReference type="RefSeq" id="WP_344816809.1">
    <property type="nucleotide sequence ID" value="NZ_BAABCT010000006.1"/>
</dbReference>
<evidence type="ECO:0000313" key="3">
    <source>
        <dbReference type="Proteomes" id="UP001500367"/>
    </source>
</evidence>
<keyword evidence="3" id="KW-1185">Reference proteome</keyword>
<gene>
    <name evidence="2" type="ORF">GCM10022389_22510</name>
</gene>
<accession>A0ABP7VXI6</accession>
<dbReference type="Pfam" id="PF00535">
    <property type="entry name" value="Glycos_transf_2"/>
    <property type="match status" value="1"/>
</dbReference>
<reference evidence="3" key="1">
    <citation type="journal article" date="2019" name="Int. J. Syst. Evol. Microbiol.">
        <title>The Global Catalogue of Microorganisms (GCM) 10K type strain sequencing project: providing services to taxonomists for standard genome sequencing and annotation.</title>
        <authorList>
            <consortium name="The Broad Institute Genomics Platform"/>
            <consortium name="The Broad Institute Genome Sequencing Center for Infectious Disease"/>
            <person name="Wu L."/>
            <person name="Ma J."/>
        </authorList>
    </citation>
    <scope>NUCLEOTIDE SEQUENCE [LARGE SCALE GENOMIC DNA]</scope>
    <source>
        <strain evidence="3">JCM 17069</strain>
    </source>
</reference>
<dbReference type="SUPFAM" id="SSF53448">
    <property type="entry name" value="Nucleotide-diphospho-sugar transferases"/>
    <property type="match status" value="1"/>
</dbReference>
<dbReference type="InterPro" id="IPR029044">
    <property type="entry name" value="Nucleotide-diphossugar_trans"/>
</dbReference>
<protein>
    <recommendedName>
        <fullName evidence="1">Glycosyltransferase 2-like domain-containing protein</fullName>
    </recommendedName>
</protein>
<feature type="domain" description="Glycosyltransferase 2-like" evidence="1">
    <location>
        <begin position="5"/>
        <end position="127"/>
    </location>
</feature>
<evidence type="ECO:0000259" key="1">
    <source>
        <dbReference type="Pfam" id="PF00535"/>
    </source>
</evidence>
<dbReference type="PANTHER" id="PTHR43685:SF2">
    <property type="entry name" value="GLYCOSYLTRANSFERASE 2-LIKE DOMAIN-CONTAINING PROTEIN"/>
    <property type="match status" value="1"/>
</dbReference>
<comment type="caution">
    <text evidence="2">The sequence shown here is derived from an EMBL/GenBank/DDBJ whole genome shotgun (WGS) entry which is preliminary data.</text>
</comment>
<dbReference type="Gene3D" id="3.90.550.10">
    <property type="entry name" value="Spore Coat Polysaccharide Biosynthesis Protein SpsA, Chain A"/>
    <property type="match status" value="1"/>
</dbReference>
<dbReference type="InterPro" id="IPR001173">
    <property type="entry name" value="Glyco_trans_2-like"/>
</dbReference>
<dbReference type="CDD" id="cd00761">
    <property type="entry name" value="Glyco_tranf_GTA_type"/>
    <property type="match status" value="1"/>
</dbReference>
<dbReference type="InterPro" id="IPR050834">
    <property type="entry name" value="Glycosyltransf_2"/>
</dbReference>
<evidence type="ECO:0000313" key="2">
    <source>
        <dbReference type="EMBL" id="GAA4076198.1"/>
    </source>
</evidence>
<dbReference type="PANTHER" id="PTHR43685">
    <property type="entry name" value="GLYCOSYLTRANSFERASE"/>
    <property type="match status" value="1"/>
</dbReference>
<sequence length="308" mass="36473">MPTLSIIIPSYNHARFLNKRLQSILNQTYTDWELIIIDDYSSDSSLEILSEFAKNNPSKIKYFISHESNSGSGYFSWQKGIELAQTKYIWIAETDDYSEPTFLEELIEVLEKNENTSLAFCVSNYVENDIIIYDSTRRTKDLNVEENSFKIISSQLFLSKMPLETYITNASSVVFKKPTEPISKEIFCNKQSSDLFLWTLLVQNHSVAFLNKKLNYFRRHQDSTTVKMNATSLKNIYVEKVKYLNYFNQQYKVQILIDHYIKHFVWNNKKDVLNYNFLKNLKGNHSIERKYYLTLLKFIFIKFKTLWS</sequence>
<proteinExistence type="predicted"/>
<organism evidence="2 3">
    <name type="scientific">Flavobacterium cheonanense</name>
    <dbReference type="NCBI Taxonomy" id="706183"/>
    <lineage>
        <taxon>Bacteria</taxon>
        <taxon>Pseudomonadati</taxon>
        <taxon>Bacteroidota</taxon>
        <taxon>Flavobacteriia</taxon>
        <taxon>Flavobacteriales</taxon>
        <taxon>Flavobacteriaceae</taxon>
        <taxon>Flavobacterium</taxon>
    </lineage>
</organism>